<dbReference type="PATRIC" id="fig|229921.5.peg.2479"/>
<organism evidence="2 3">
    <name type="scientific">Levilinea saccharolytica</name>
    <dbReference type="NCBI Taxonomy" id="229921"/>
    <lineage>
        <taxon>Bacteria</taxon>
        <taxon>Bacillati</taxon>
        <taxon>Chloroflexota</taxon>
        <taxon>Anaerolineae</taxon>
        <taxon>Anaerolineales</taxon>
        <taxon>Anaerolineaceae</taxon>
        <taxon>Levilinea</taxon>
    </lineage>
</organism>
<sequence>MCDCCERKVVTAEKAPKAIGPYSVGVRAGHLVFTAGQIGLDPVSGAVVEGGVQAETRQALTNLKAILEAAGTTLENVVKTTVFLRDMNDFAAMNAVYAEFFTADAPARSAVQVAALPKGVAVEVEAVAIVPCKDEGGCCCK</sequence>
<dbReference type="GO" id="GO:0019239">
    <property type="term" value="F:deaminase activity"/>
    <property type="evidence" value="ECO:0007669"/>
    <property type="project" value="TreeGrafter"/>
</dbReference>
<dbReference type="CDD" id="cd00448">
    <property type="entry name" value="YjgF_YER057c_UK114_family"/>
    <property type="match status" value="1"/>
</dbReference>
<comment type="similarity">
    <text evidence="1">Belongs to the RutC family.</text>
</comment>
<comment type="caution">
    <text evidence="2">The sequence shown here is derived from an EMBL/GenBank/DDBJ whole genome shotgun (WGS) entry which is preliminary data.</text>
</comment>
<accession>A0A0P6YZQ6</accession>
<dbReference type="Proteomes" id="UP000050501">
    <property type="component" value="Unassembled WGS sequence"/>
</dbReference>
<dbReference type="SUPFAM" id="SSF55298">
    <property type="entry name" value="YjgF-like"/>
    <property type="match status" value="1"/>
</dbReference>
<dbReference type="AlphaFoldDB" id="A0A0P6YZQ6"/>
<dbReference type="NCBIfam" id="TIGR00004">
    <property type="entry name" value="Rid family detoxifying hydrolase"/>
    <property type="match status" value="1"/>
</dbReference>
<gene>
    <name evidence="2" type="ORF">ADN01_02355</name>
</gene>
<dbReference type="InterPro" id="IPR006056">
    <property type="entry name" value="RidA"/>
</dbReference>
<proteinExistence type="inferred from homology"/>
<reference evidence="2 3" key="1">
    <citation type="submission" date="2015-07" db="EMBL/GenBank/DDBJ databases">
        <title>Genome sequence of Levilinea saccharolytica DSM 16555.</title>
        <authorList>
            <person name="Hemp J."/>
            <person name="Ward L.M."/>
            <person name="Pace L.A."/>
            <person name="Fischer W.W."/>
        </authorList>
    </citation>
    <scope>NUCLEOTIDE SEQUENCE [LARGE SCALE GENOMIC DNA]</scope>
    <source>
        <strain evidence="2 3">KIBI-1</strain>
    </source>
</reference>
<protein>
    <submittedName>
        <fullName evidence="2">Uncharacterized protein</fullName>
    </submittedName>
</protein>
<dbReference type="InterPro" id="IPR006175">
    <property type="entry name" value="YjgF/YER057c/UK114"/>
</dbReference>
<dbReference type="OrthoDB" id="9803101at2"/>
<dbReference type="PANTHER" id="PTHR11803:SF39">
    <property type="entry name" value="2-IMINOBUTANOATE_2-IMINOPROPANOATE DEAMINASE"/>
    <property type="match status" value="1"/>
</dbReference>
<dbReference type="InterPro" id="IPR035959">
    <property type="entry name" value="RutC-like_sf"/>
</dbReference>
<evidence type="ECO:0000256" key="1">
    <source>
        <dbReference type="ARBA" id="ARBA00010552"/>
    </source>
</evidence>
<dbReference type="Pfam" id="PF01042">
    <property type="entry name" value="Ribonuc_L-PSP"/>
    <property type="match status" value="1"/>
</dbReference>
<dbReference type="GO" id="GO:0005829">
    <property type="term" value="C:cytosol"/>
    <property type="evidence" value="ECO:0007669"/>
    <property type="project" value="TreeGrafter"/>
</dbReference>
<evidence type="ECO:0000313" key="2">
    <source>
        <dbReference type="EMBL" id="KPL90699.1"/>
    </source>
</evidence>
<dbReference type="PANTHER" id="PTHR11803">
    <property type="entry name" value="2-IMINOBUTANOATE/2-IMINOPROPANOATE DEAMINASE RIDA"/>
    <property type="match status" value="1"/>
</dbReference>
<keyword evidence="3" id="KW-1185">Reference proteome</keyword>
<dbReference type="EMBL" id="LGCM01000010">
    <property type="protein sequence ID" value="KPL90699.1"/>
    <property type="molecule type" value="Genomic_DNA"/>
</dbReference>
<dbReference type="RefSeq" id="WP_062418707.1">
    <property type="nucleotide sequence ID" value="NZ_DF967974.1"/>
</dbReference>
<dbReference type="FunFam" id="3.30.1330.40:FF:000001">
    <property type="entry name" value="L-PSP family endoribonuclease"/>
    <property type="match status" value="1"/>
</dbReference>
<dbReference type="STRING" id="229921.ADN01_02355"/>
<dbReference type="Gene3D" id="3.30.1330.40">
    <property type="entry name" value="RutC-like"/>
    <property type="match status" value="1"/>
</dbReference>
<name>A0A0P6YZQ6_9CHLR</name>
<evidence type="ECO:0000313" key="3">
    <source>
        <dbReference type="Proteomes" id="UP000050501"/>
    </source>
</evidence>